<feature type="domain" description="5'-Nucleotidase C-terminal" evidence="5">
    <location>
        <begin position="525"/>
        <end position="684"/>
    </location>
</feature>
<dbReference type="SUPFAM" id="SSF55816">
    <property type="entry name" value="5'-nucleotidase (syn. UDP-sugar hydrolase), C-terminal domain"/>
    <property type="match status" value="1"/>
</dbReference>
<dbReference type="PRINTS" id="PR01607">
    <property type="entry name" value="APYRASEFAMLY"/>
</dbReference>
<gene>
    <name evidence="6" type="ORF">SAMN02745129_4360</name>
</gene>
<dbReference type="PANTHER" id="PTHR11575:SF24">
    <property type="entry name" value="5'-NUCLEOTIDASE"/>
    <property type="match status" value="1"/>
</dbReference>
<feature type="domain" description="Calcineurin-like phosphoesterase" evidence="4">
    <location>
        <begin position="141"/>
        <end position="380"/>
    </location>
</feature>
<keyword evidence="1" id="KW-0732">Signal</keyword>
<sequence length="769" mass="82679">MMNNDMMKPRHFSAGAIALTLALTGCGEQAKPEFLSHRPAEPKATEAVQAEPVEQAEAQASAEPEPMAETIEPETVEVAAEPTEPEVKAEPIAEATVAVPTQADPIQAAPAQVAPIQAATTEQYPGEVRFSEPAQAHFSLSVAHINDTHSNFDPVAGSLSSDAIGTDPVYTRFGGHPRLLTQVNAIKAAAEQHDQGLLFLHGGDAWQGTGYFKLNNGKMNADILSRMGLDAMAVGNHEFDLNNATLAQFIDNVNFPMLGANMDVSADPDLKDSSNLFPYVVYAFEGNQKTLITDTDALPQDKQLVAVLGLVLEDMPSISPHVGEVTFSGEIETAQAVVEEIQALGINTIVAVTHLGLARDQAIARNVEGIDAIVGGHSHSLLGDFSNIGWGDGGQYAEVITGPNGHQTCVVQAGQYAQAVGHAQLGFDENGALTQCIGGNTLLSDDRFFADGQHQQALTGEALDSVNAFVEAEPNIAKVAEDAELRAHIDQAYRPELTAAYGEIIGQIPESLVHERRPHDGGVDQHGSRVAPLVAESQLYFANLPEVQEASGMTVDFALVGAGGIRTSLDEGVYYEGSASMELLPFSNYLSILKVPGSAIIEMIENTVTKSLADDAHKGKFPYGGGLRYHFVETSAQVEGELVSVEVRREGQYEAKWEALDPRAHYTIVTTNYNANGNDDWDALFRAQSQWVERMDIAFLNDQVKAYPVSKVVRQGDGYAAVYPNGQPQCELVEIRCSSDAQAFIEYIRQVHPTVTELSTPAVTLELNR</sequence>
<dbReference type="Proteomes" id="UP000184268">
    <property type="component" value="Unassembled WGS sequence"/>
</dbReference>
<dbReference type="GO" id="GO:0000166">
    <property type="term" value="F:nucleotide binding"/>
    <property type="evidence" value="ECO:0007669"/>
    <property type="project" value="UniProtKB-KW"/>
</dbReference>
<protein>
    <submittedName>
        <fullName evidence="6">5'-nucleotidase</fullName>
    </submittedName>
</protein>
<keyword evidence="7" id="KW-1185">Reference proteome</keyword>
<organism evidence="6 7">
    <name type="scientific">Ferrimonas marina</name>
    <dbReference type="NCBI Taxonomy" id="299255"/>
    <lineage>
        <taxon>Bacteria</taxon>
        <taxon>Pseudomonadati</taxon>
        <taxon>Pseudomonadota</taxon>
        <taxon>Gammaproteobacteria</taxon>
        <taxon>Alteromonadales</taxon>
        <taxon>Ferrimonadaceae</taxon>
        <taxon>Ferrimonas</taxon>
    </lineage>
</organism>
<dbReference type="STRING" id="299255.SAMN02745129_4360"/>
<dbReference type="Pfam" id="PF02872">
    <property type="entry name" value="5_nucleotid_C"/>
    <property type="match status" value="1"/>
</dbReference>
<reference evidence="6 7" key="1">
    <citation type="submission" date="2016-11" db="EMBL/GenBank/DDBJ databases">
        <authorList>
            <person name="Jaros S."/>
            <person name="Januszkiewicz K."/>
            <person name="Wedrychowicz H."/>
        </authorList>
    </citation>
    <scope>NUCLEOTIDE SEQUENCE [LARGE SCALE GENOMIC DNA]</scope>
    <source>
        <strain evidence="6 7">DSM 16917</strain>
    </source>
</reference>
<feature type="compositionally biased region" description="Basic and acidic residues" evidence="3">
    <location>
        <begin position="33"/>
        <end position="44"/>
    </location>
</feature>
<evidence type="ECO:0000256" key="3">
    <source>
        <dbReference type="SAM" id="MobiDB-lite"/>
    </source>
</evidence>
<feature type="region of interest" description="Disordered" evidence="3">
    <location>
        <begin position="33"/>
        <end position="67"/>
    </location>
</feature>
<dbReference type="AlphaFoldDB" id="A0A1M5YRS9"/>
<evidence type="ECO:0000259" key="4">
    <source>
        <dbReference type="Pfam" id="PF00149"/>
    </source>
</evidence>
<accession>A0A1M5YRS9</accession>
<dbReference type="EMBL" id="FQXG01000008">
    <property type="protein sequence ID" value="SHI14827.1"/>
    <property type="molecule type" value="Genomic_DNA"/>
</dbReference>
<proteinExistence type="inferred from homology"/>
<dbReference type="GO" id="GO:0009166">
    <property type="term" value="P:nucleotide catabolic process"/>
    <property type="evidence" value="ECO:0007669"/>
    <property type="project" value="InterPro"/>
</dbReference>
<name>A0A1M5YRS9_9GAMM</name>
<keyword evidence="2" id="KW-0547">Nucleotide-binding</keyword>
<evidence type="ECO:0000313" key="7">
    <source>
        <dbReference type="Proteomes" id="UP000184268"/>
    </source>
</evidence>
<evidence type="ECO:0000313" key="6">
    <source>
        <dbReference type="EMBL" id="SHI14827.1"/>
    </source>
</evidence>
<dbReference type="Gene3D" id="3.60.21.10">
    <property type="match status" value="1"/>
</dbReference>
<dbReference type="InterPro" id="IPR006179">
    <property type="entry name" value="5_nucleotidase/apyrase"/>
</dbReference>
<dbReference type="InterPro" id="IPR004843">
    <property type="entry name" value="Calcineurin-like_PHP"/>
</dbReference>
<evidence type="ECO:0000256" key="1">
    <source>
        <dbReference type="ARBA" id="ARBA00022729"/>
    </source>
</evidence>
<dbReference type="PANTHER" id="PTHR11575">
    <property type="entry name" value="5'-NUCLEOTIDASE-RELATED"/>
    <property type="match status" value="1"/>
</dbReference>
<keyword evidence="2" id="KW-0378">Hydrolase</keyword>
<dbReference type="GO" id="GO:0030288">
    <property type="term" value="C:outer membrane-bounded periplasmic space"/>
    <property type="evidence" value="ECO:0007669"/>
    <property type="project" value="TreeGrafter"/>
</dbReference>
<evidence type="ECO:0000256" key="2">
    <source>
        <dbReference type="RuleBase" id="RU362119"/>
    </source>
</evidence>
<evidence type="ECO:0000259" key="5">
    <source>
        <dbReference type="Pfam" id="PF02872"/>
    </source>
</evidence>
<dbReference type="Pfam" id="PF00149">
    <property type="entry name" value="Metallophos"/>
    <property type="match status" value="1"/>
</dbReference>
<dbReference type="GO" id="GO:0008768">
    <property type="term" value="F:UDP-sugar diphosphatase activity"/>
    <property type="evidence" value="ECO:0007669"/>
    <property type="project" value="TreeGrafter"/>
</dbReference>
<dbReference type="Gene3D" id="3.90.780.10">
    <property type="entry name" value="5'-Nucleotidase, C-terminal domain"/>
    <property type="match status" value="1"/>
</dbReference>
<dbReference type="InterPro" id="IPR008334">
    <property type="entry name" value="5'-Nucleotdase_C"/>
</dbReference>
<feature type="compositionally biased region" description="Low complexity" evidence="3">
    <location>
        <begin position="46"/>
        <end position="67"/>
    </location>
</feature>
<comment type="similarity">
    <text evidence="2">Belongs to the 5'-nucleotidase family.</text>
</comment>
<dbReference type="InterPro" id="IPR036907">
    <property type="entry name" value="5'-Nucleotdase_C_sf"/>
</dbReference>
<dbReference type="SUPFAM" id="SSF56300">
    <property type="entry name" value="Metallo-dependent phosphatases"/>
    <property type="match status" value="1"/>
</dbReference>
<dbReference type="GO" id="GO:0008253">
    <property type="term" value="F:5'-nucleotidase activity"/>
    <property type="evidence" value="ECO:0007669"/>
    <property type="project" value="TreeGrafter"/>
</dbReference>
<dbReference type="InterPro" id="IPR029052">
    <property type="entry name" value="Metallo-depent_PP-like"/>
</dbReference>